<dbReference type="InterPro" id="IPR036165">
    <property type="entry name" value="YefM-like_sf"/>
</dbReference>
<dbReference type="Gene3D" id="1.10.1220.170">
    <property type="match status" value="1"/>
</dbReference>
<dbReference type="SUPFAM" id="SSF143120">
    <property type="entry name" value="YefM-like"/>
    <property type="match status" value="1"/>
</dbReference>
<dbReference type="InterPro" id="IPR051405">
    <property type="entry name" value="phD/YefM_antitoxin"/>
</dbReference>
<sequence>MTNKYPSLCGGGPLNLFLLMDNPFMNMTIPYSRLQKDLKWTCDKVCHENEPILVERRKGENIILISEKDYTSLMETAYLMHSPANAQRLIEALHRARSEQMEFKDTRELKNAIDL</sequence>
<comment type="function">
    <text evidence="2">Antitoxin component of a type II toxin-antitoxin (TA) system.</text>
</comment>
<gene>
    <name evidence="3" type="ORF">BECKLPF1236A_GA0070988_103446</name>
    <name evidence="4" type="ORF">BECKLPF1236C_GA0070990_103596</name>
</gene>
<organism evidence="4">
    <name type="scientific">Candidatus Kentrum sp. LPFa</name>
    <dbReference type="NCBI Taxonomy" id="2126335"/>
    <lineage>
        <taxon>Bacteria</taxon>
        <taxon>Pseudomonadati</taxon>
        <taxon>Pseudomonadota</taxon>
        <taxon>Gammaproteobacteria</taxon>
        <taxon>Candidatus Kentrum</taxon>
    </lineage>
</organism>
<evidence type="ECO:0000313" key="4">
    <source>
        <dbReference type="EMBL" id="VFK35328.1"/>
    </source>
</evidence>
<protein>
    <recommendedName>
        <fullName evidence="2">Antitoxin</fullName>
    </recommendedName>
</protein>
<evidence type="ECO:0000256" key="1">
    <source>
        <dbReference type="ARBA" id="ARBA00009981"/>
    </source>
</evidence>
<evidence type="ECO:0000313" key="3">
    <source>
        <dbReference type="EMBL" id="VFK22414.1"/>
    </source>
</evidence>
<dbReference type="InterPro" id="IPR006442">
    <property type="entry name" value="Antitoxin_Phd/YefM"/>
</dbReference>
<dbReference type="Gene3D" id="3.40.1620.10">
    <property type="entry name" value="YefM-like domain"/>
    <property type="match status" value="1"/>
</dbReference>
<name>A0A450Y1A5_9GAMM</name>
<dbReference type="PANTHER" id="PTHR33713:SF6">
    <property type="entry name" value="ANTITOXIN YEFM"/>
    <property type="match status" value="1"/>
</dbReference>
<reference evidence="4" key="1">
    <citation type="submission" date="2019-02" db="EMBL/GenBank/DDBJ databases">
        <authorList>
            <person name="Gruber-Vodicka R. H."/>
            <person name="Seah K. B. B."/>
        </authorList>
    </citation>
    <scope>NUCLEOTIDE SEQUENCE</scope>
    <source>
        <strain evidence="3">BECK_S312</strain>
        <strain evidence="4">BECK_S426</strain>
    </source>
</reference>
<accession>A0A450Y1A5</accession>
<evidence type="ECO:0000256" key="2">
    <source>
        <dbReference type="RuleBase" id="RU362080"/>
    </source>
</evidence>
<dbReference type="PANTHER" id="PTHR33713">
    <property type="entry name" value="ANTITOXIN YAFN-RELATED"/>
    <property type="match status" value="1"/>
</dbReference>
<dbReference type="AlphaFoldDB" id="A0A450Y1A5"/>
<dbReference type="Pfam" id="PF02604">
    <property type="entry name" value="PhdYeFM_antitox"/>
    <property type="match status" value="1"/>
</dbReference>
<proteinExistence type="inferred from homology"/>
<dbReference type="EMBL" id="CAADFM010000344">
    <property type="protein sequence ID" value="VFK22414.1"/>
    <property type="molecule type" value="Genomic_DNA"/>
</dbReference>
<dbReference type="EMBL" id="CAADFP010000359">
    <property type="protein sequence ID" value="VFK35328.1"/>
    <property type="molecule type" value="Genomic_DNA"/>
</dbReference>
<comment type="similarity">
    <text evidence="1 2">Belongs to the phD/YefM antitoxin family.</text>
</comment>